<protein>
    <submittedName>
        <fullName evidence="4">RecJ-like exonuclease</fullName>
    </submittedName>
</protein>
<dbReference type="InterPro" id="IPR038763">
    <property type="entry name" value="DHH_sf"/>
</dbReference>
<gene>
    <name evidence="4" type="ORF">SAMN05443574_101105</name>
</gene>
<evidence type="ECO:0000259" key="2">
    <source>
        <dbReference type="Pfam" id="PF02272"/>
    </source>
</evidence>
<dbReference type="GO" id="GO:0004527">
    <property type="term" value="F:exonuclease activity"/>
    <property type="evidence" value="ECO:0007669"/>
    <property type="project" value="UniProtKB-KW"/>
</dbReference>
<dbReference type="Pfam" id="PF01368">
    <property type="entry name" value="DHH"/>
    <property type="match status" value="1"/>
</dbReference>
<dbReference type="SUPFAM" id="SSF64182">
    <property type="entry name" value="DHH phosphoesterases"/>
    <property type="match status" value="1"/>
</dbReference>
<dbReference type="GO" id="GO:0003676">
    <property type="term" value="F:nucleic acid binding"/>
    <property type="evidence" value="ECO:0007669"/>
    <property type="project" value="InterPro"/>
</dbReference>
<dbReference type="InterPro" id="IPR048515">
    <property type="entry name" value="DHH_CID"/>
</dbReference>
<dbReference type="PANTHER" id="PTHR30255">
    <property type="entry name" value="SINGLE-STRANDED-DNA-SPECIFIC EXONUCLEASE RECJ"/>
    <property type="match status" value="1"/>
</dbReference>
<reference evidence="4 5" key="1">
    <citation type="submission" date="2016-10" db="EMBL/GenBank/DDBJ databases">
        <authorList>
            <person name="de Groot N.N."/>
        </authorList>
    </citation>
    <scope>NUCLEOTIDE SEQUENCE [LARGE SCALE GENOMIC DNA]</scope>
    <source>
        <strain evidence="4 5">DSM 3756</strain>
    </source>
</reference>
<dbReference type="EMBL" id="FNOF01000001">
    <property type="protein sequence ID" value="SDW03080.1"/>
    <property type="molecule type" value="Genomic_DNA"/>
</dbReference>
<feature type="domain" description="DHHA1" evidence="2">
    <location>
        <begin position="388"/>
        <end position="483"/>
    </location>
</feature>
<proteinExistence type="predicted"/>
<dbReference type="InterPro" id="IPR001667">
    <property type="entry name" value="DDH_dom"/>
</dbReference>
<evidence type="ECO:0000259" key="1">
    <source>
        <dbReference type="Pfam" id="PF01368"/>
    </source>
</evidence>
<dbReference type="RefSeq" id="WP_004518330.1">
    <property type="nucleotide sequence ID" value="NZ_FNOF01000001.1"/>
</dbReference>
<dbReference type="InterPro" id="IPR051673">
    <property type="entry name" value="SSDNA_exonuclease_RecJ"/>
</dbReference>
<dbReference type="Gene3D" id="3.10.310.30">
    <property type="match status" value="1"/>
</dbReference>
<dbReference type="PANTHER" id="PTHR30255:SF3">
    <property type="entry name" value="SINGLE-STRANDED-DNA-SPECIFIC EXONUCLEASE RECJ"/>
    <property type="match status" value="1"/>
</dbReference>
<evidence type="ECO:0000259" key="3">
    <source>
        <dbReference type="Pfam" id="PF21763"/>
    </source>
</evidence>
<dbReference type="InterPro" id="IPR003156">
    <property type="entry name" value="DHHA1_dom"/>
</dbReference>
<keyword evidence="4" id="KW-0378">Hydrolase</keyword>
<dbReference type="Pfam" id="PF21763">
    <property type="entry name" value="DHH_CID"/>
    <property type="match status" value="1"/>
</dbReference>
<sequence>MTTTGPVPALADRAAACADRLRAADRVLLASHIDADGLTSAAIATAALSRAGIPVETVFKKQLDAAEIESIAAREYDTVLFTDFGSGQLDVISEHVAAGDFEAIIADHHQPSAPDDCHSDAVVDTGGYADFETHLNPLLEGINGASELSGAGAAYVLARALSTGETDNRDLAALAVVGAVGDMQAVGGELVGANAGLVEEGIAADVLEEGTDLSLYGKQTRPLPKLLEYATEVPIPGISNDQAGATRFLEGLGLELKADGEWRTWADLSDDERQTVASGLVQRAVERGVPADKIETLIGTTYTLTAEPRGTELRDASEFSTLLNATARYERADVGLAVCLGERDGPLERARTLLSNHRRNLSEGLTLVKERGVTQAGSVQWFDAGDAIRETIVGIVAGMALGTDGVDSDKPIIAFASTDEDETKVSSRATGPLVGRGVDLSVVMRDAAQSVGGDGGGHDIAAGATIPAGEESAFIEAADEIISKQVS</sequence>
<keyword evidence="4" id="KW-0269">Exonuclease</keyword>
<dbReference type="Gene3D" id="3.90.1640.30">
    <property type="match status" value="1"/>
</dbReference>
<dbReference type="Proteomes" id="UP000182573">
    <property type="component" value="Unassembled WGS sequence"/>
</dbReference>
<dbReference type="AlphaFoldDB" id="A0A1H2Q7Y0"/>
<name>A0A1H2Q7Y0_HALVA</name>
<keyword evidence="4" id="KW-0540">Nuclease</keyword>
<organism evidence="4 5">
    <name type="scientific">Haloarcula vallismortis</name>
    <name type="common">Halobacterium vallismortis</name>
    <dbReference type="NCBI Taxonomy" id="28442"/>
    <lineage>
        <taxon>Archaea</taxon>
        <taxon>Methanobacteriati</taxon>
        <taxon>Methanobacteriota</taxon>
        <taxon>Stenosarchaea group</taxon>
        <taxon>Halobacteria</taxon>
        <taxon>Halobacteriales</taxon>
        <taxon>Haloarculaceae</taxon>
        <taxon>Haloarcula</taxon>
    </lineage>
</organism>
<accession>A0A1H2Q7Y0</accession>
<evidence type="ECO:0000313" key="5">
    <source>
        <dbReference type="Proteomes" id="UP000182573"/>
    </source>
</evidence>
<feature type="domain" description="DHH-CID" evidence="3">
    <location>
        <begin position="215"/>
        <end position="298"/>
    </location>
</feature>
<feature type="domain" description="DDH" evidence="1">
    <location>
        <begin position="27"/>
        <end position="124"/>
    </location>
</feature>
<evidence type="ECO:0000313" key="4">
    <source>
        <dbReference type="EMBL" id="SDW03080.1"/>
    </source>
</evidence>
<dbReference type="Pfam" id="PF02272">
    <property type="entry name" value="DHHA1"/>
    <property type="match status" value="1"/>
</dbReference>
<dbReference type="STRING" id="28442.SAMN05443574_101105"/>